<dbReference type="Proteomes" id="UP000054773">
    <property type="component" value="Unassembled WGS sequence"/>
</dbReference>
<feature type="signal peptide" evidence="2">
    <location>
        <begin position="1"/>
        <end position="18"/>
    </location>
</feature>
<dbReference type="NCBIfam" id="NF045906">
    <property type="entry name" value="LysophlipPlaALeg"/>
    <property type="match status" value="1"/>
</dbReference>
<dbReference type="Pfam" id="PF00657">
    <property type="entry name" value="Lipase_GDSL"/>
    <property type="match status" value="1"/>
</dbReference>
<dbReference type="InterPro" id="IPR051058">
    <property type="entry name" value="GDSL_Est/Lipase"/>
</dbReference>
<dbReference type="SUPFAM" id="SSF52266">
    <property type="entry name" value="SGNH hydrolase"/>
    <property type="match status" value="1"/>
</dbReference>
<organism evidence="3 4">
    <name type="scientific">Legionella erythra</name>
    <dbReference type="NCBI Taxonomy" id="448"/>
    <lineage>
        <taxon>Bacteria</taxon>
        <taxon>Pseudomonadati</taxon>
        <taxon>Pseudomonadota</taxon>
        <taxon>Gammaproteobacteria</taxon>
        <taxon>Legionellales</taxon>
        <taxon>Legionellaceae</taxon>
        <taxon>Legionella</taxon>
    </lineage>
</organism>
<keyword evidence="1" id="KW-0378">Hydrolase</keyword>
<protein>
    <submittedName>
        <fullName evidence="3">Lysophospholipase A</fullName>
    </submittedName>
</protein>
<evidence type="ECO:0000256" key="1">
    <source>
        <dbReference type="ARBA" id="ARBA00022801"/>
    </source>
</evidence>
<evidence type="ECO:0000256" key="2">
    <source>
        <dbReference type="SAM" id="SignalP"/>
    </source>
</evidence>
<dbReference type="PANTHER" id="PTHR45648:SF22">
    <property type="entry name" value="GDSL LIPASE_ACYLHYDROLASE FAMILY PROTEIN (AFU_ORTHOLOGUE AFUA_4G14700)"/>
    <property type="match status" value="1"/>
</dbReference>
<dbReference type="Gene3D" id="3.40.50.1110">
    <property type="entry name" value="SGNH hydrolase"/>
    <property type="match status" value="1"/>
</dbReference>
<dbReference type="InterPro" id="IPR001087">
    <property type="entry name" value="GDSL"/>
</dbReference>
<dbReference type="EMBL" id="LNYA01000003">
    <property type="protein sequence ID" value="KTC99547.1"/>
    <property type="molecule type" value="Genomic_DNA"/>
</dbReference>
<dbReference type="GO" id="GO:0016788">
    <property type="term" value="F:hydrolase activity, acting on ester bonds"/>
    <property type="evidence" value="ECO:0007669"/>
    <property type="project" value="InterPro"/>
</dbReference>
<dbReference type="OrthoDB" id="5292073at2"/>
<dbReference type="STRING" id="448.Lery_0448"/>
<gene>
    <name evidence="3" type="ORF">Lery_0448</name>
</gene>
<keyword evidence="4" id="KW-1185">Reference proteome</keyword>
<accession>A0A0W0TVU2</accession>
<evidence type="ECO:0000313" key="4">
    <source>
        <dbReference type="Proteomes" id="UP000054773"/>
    </source>
</evidence>
<feature type="chain" id="PRO_5006913443" evidence="2">
    <location>
        <begin position="19"/>
        <end position="307"/>
    </location>
</feature>
<evidence type="ECO:0000313" key="3">
    <source>
        <dbReference type="EMBL" id="KTC99547.1"/>
    </source>
</evidence>
<reference evidence="3 4" key="1">
    <citation type="submission" date="2015-11" db="EMBL/GenBank/DDBJ databases">
        <title>Genomic analysis of 38 Legionella species identifies large and diverse effector repertoires.</title>
        <authorList>
            <person name="Burstein D."/>
            <person name="Amaro F."/>
            <person name="Zusman T."/>
            <person name="Lifshitz Z."/>
            <person name="Cohen O."/>
            <person name="Gilbert J.A."/>
            <person name="Pupko T."/>
            <person name="Shuman H.A."/>
            <person name="Segal G."/>
        </authorList>
    </citation>
    <scope>NUCLEOTIDE SEQUENCE [LARGE SCALE GENOMIC DNA]</scope>
    <source>
        <strain evidence="3 4">SE-32A-C8</strain>
    </source>
</reference>
<comment type="caution">
    <text evidence="3">The sequence shown here is derived from an EMBL/GenBank/DDBJ whole genome shotgun (WGS) entry which is preliminary data.</text>
</comment>
<proteinExistence type="predicted"/>
<dbReference type="CDD" id="cd01846">
    <property type="entry name" value="fatty_acyltransferase_like"/>
    <property type="match status" value="1"/>
</dbReference>
<dbReference type="RefSeq" id="WP_058525621.1">
    <property type="nucleotide sequence ID" value="NZ_CAAAHY010000001.1"/>
</dbReference>
<dbReference type="AlphaFoldDB" id="A0A0W0TVU2"/>
<dbReference type="InterPro" id="IPR036514">
    <property type="entry name" value="SGNH_hydro_sf"/>
</dbReference>
<keyword evidence="2" id="KW-0732">Signal</keyword>
<dbReference type="PATRIC" id="fig|448.7.peg.465"/>
<sequence length="307" mass="34283">MNVLITLLALLFSGFVSAAPLKNIVVFGDSLSDNGNLYEYMERKLPESPPYYEGRFTNGPVWVEKLAELYFPKDGKGRLLDYAFGGAGISNDSEDDGILFTLKREIDSYLLAHQDKADENSLFIVWIGANNYLGIPEDADKTVTEVNAGIKHGLERLAKAGAKHVLVLNLPDLGKIPVARLFDATDALSAISIDHNTRLMQTLDELKENYKDVQWLQYDVYQMMGDVLADPGKYGFSNTLETCYDVIVDKPSQQSMLKIAQRLKFQGQVDCSSYLFFDPVHPSAPAHDMMALRVRDLLNAADIQFVD</sequence>
<name>A0A0W0TVU2_LEGER</name>
<dbReference type="PANTHER" id="PTHR45648">
    <property type="entry name" value="GDSL LIPASE/ACYLHYDROLASE FAMILY PROTEIN (AFU_ORTHOLOGUE AFUA_4G14700)"/>
    <property type="match status" value="1"/>
</dbReference>